<gene>
    <name evidence="1" type="ORF">E1757_23035</name>
</gene>
<dbReference type="AlphaFoldDB" id="A0A4R5KH90"/>
<evidence type="ECO:0000313" key="1">
    <source>
        <dbReference type="EMBL" id="TDF94829.1"/>
    </source>
</evidence>
<name>A0A4R5KH90_9BACL</name>
<sequence length="445" mass="48510">MTAEKTGVLQRRSMIALISVLLLATFVFAGCSDSGDGKGAAEGGKVKLTWMVWGSTETVEKATESLFKAYPDMKDKVEIEGLVGGAGDPDVAKKLRLALAANEDMPDIVMLNRTQLTEFAEAGILEDLTDVIKPVQGNLTQAAIELAGYKGKFVTIPYEIKTKIWFYRKDMFDAAGIDPTKVKNLDDFIAAGKKLREKFPDSSIWNLGKQAAGYNLGMIVSGNGAKFTNDQGDYIIATDPGVKKAFDMFKQLKDSGVTVEINDFTPDWEKGFANNTIASSLISNWFKNFLPKYAPDQAGKWAATEWPILADADGGSEAGGSIFIIPTKGKHKKEAKDVLSKLLLTKQGALALNEIRSITPYLKDALQDPQIQQPHKFFGASLPLAESKALEKVKVFSFSPAADLERSTMNEALSKYLNGAGSLDQILKQAETDLKNQIGNPYKKK</sequence>
<dbReference type="Pfam" id="PF13416">
    <property type="entry name" value="SBP_bac_8"/>
    <property type="match status" value="1"/>
</dbReference>
<organism evidence="1 2">
    <name type="scientific">Paenibacillus piri</name>
    <dbReference type="NCBI Taxonomy" id="2547395"/>
    <lineage>
        <taxon>Bacteria</taxon>
        <taxon>Bacillati</taxon>
        <taxon>Bacillota</taxon>
        <taxon>Bacilli</taxon>
        <taxon>Bacillales</taxon>
        <taxon>Paenibacillaceae</taxon>
        <taxon>Paenibacillus</taxon>
    </lineage>
</organism>
<dbReference type="PANTHER" id="PTHR43649:SF12">
    <property type="entry name" value="DIACETYLCHITOBIOSE BINDING PROTEIN DASA"/>
    <property type="match status" value="1"/>
</dbReference>
<evidence type="ECO:0000313" key="2">
    <source>
        <dbReference type="Proteomes" id="UP000295636"/>
    </source>
</evidence>
<proteinExistence type="predicted"/>
<dbReference type="PANTHER" id="PTHR43649">
    <property type="entry name" value="ARABINOSE-BINDING PROTEIN-RELATED"/>
    <property type="match status" value="1"/>
</dbReference>
<dbReference type="RefSeq" id="WP_133232513.1">
    <property type="nucleotide sequence ID" value="NZ_SMRT01000012.1"/>
</dbReference>
<dbReference type="InterPro" id="IPR006059">
    <property type="entry name" value="SBP"/>
</dbReference>
<reference evidence="1 2" key="1">
    <citation type="submission" date="2019-03" db="EMBL/GenBank/DDBJ databases">
        <title>This is whole genome sequence of Paenibacillus sp MS74 strain.</title>
        <authorList>
            <person name="Trinh H.N."/>
        </authorList>
    </citation>
    <scope>NUCLEOTIDE SEQUENCE [LARGE SCALE GENOMIC DNA]</scope>
    <source>
        <strain evidence="1 2">MS74</strain>
    </source>
</reference>
<dbReference type="PROSITE" id="PS51257">
    <property type="entry name" value="PROKAR_LIPOPROTEIN"/>
    <property type="match status" value="1"/>
</dbReference>
<dbReference type="Gene3D" id="3.40.190.10">
    <property type="entry name" value="Periplasmic binding protein-like II"/>
    <property type="match status" value="1"/>
</dbReference>
<comment type="caution">
    <text evidence="1">The sequence shown here is derived from an EMBL/GenBank/DDBJ whole genome shotgun (WGS) entry which is preliminary data.</text>
</comment>
<dbReference type="Proteomes" id="UP000295636">
    <property type="component" value="Unassembled WGS sequence"/>
</dbReference>
<dbReference type="EMBL" id="SMRT01000012">
    <property type="protein sequence ID" value="TDF94829.1"/>
    <property type="molecule type" value="Genomic_DNA"/>
</dbReference>
<dbReference type="SUPFAM" id="SSF53850">
    <property type="entry name" value="Periplasmic binding protein-like II"/>
    <property type="match status" value="1"/>
</dbReference>
<accession>A0A4R5KH90</accession>
<keyword evidence="2" id="KW-1185">Reference proteome</keyword>
<dbReference type="OrthoDB" id="9808332at2"/>
<dbReference type="InterPro" id="IPR050490">
    <property type="entry name" value="Bact_solute-bd_prot1"/>
</dbReference>
<protein>
    <submittedName>
        <fullName evidence="1">Extracellular solute-binding protein</fullName>
    </submittedName>
</protein>